<dbReference type="Proteomes" id="UP001447188">
    <property type="component" value="Unassembled WGS sequence"/>
</dbReference>
<gene>
    <name evidence="1" type="ORF">Q9L58_001351</name>
</gene>
<proteinExistence type="predicted"/>
<evidence type="ECO:0000313" key="1">
    <source>
        <dbReference type="EMBL" id="KAL0639525.1"/>
    </source>
</evidence>
<organism evidence="1 2">
    <name type="scientific">Discina gigas</name>
    <dbReference type="NCBI Taxonomy" id="1032678"/>
    <lineage>
        <taxon>Eukaryota</taxon>
        <taxon>Fungi</taxon>
        <taxon>Dikarya</taxon>
        <taxon>Ascomycota</taxon>
        <taxon>Pezizomycotina</taxon>
        <taxon>Pezizomycetes</taxon>
        <taxon>Pezizales</taxon>
        <taxon>Discinaceae</taxon>
        <taxon>Discina</taxon>
    </lineage>
</organism>
<keyword evidence="2" id="KW-1185">Reference proteome</keyword>
<accession>A0ABR3GUD5</accession>
<name>A0ABR3GUD5_9PEZI</name>
<comment type="caution">
    <text evidence="1">The sequence shown here is derived from an EMBL/GenBank/DDBJ whole genome shotgun (WGS) entry which is preliminary data.</text>
</comment>
<sequence length="109" mass="12346">MDTDSTTNLLAGVALSPATSTAKNPLKRLGSKIKQELDEIRAFQKMSLEEIRALNQQRYADHVKRQDEKERVMTEKYGVVGRAVAKRTRTTFSRPPCCSLVVTDPDWHN</sequence>
<evidence type="ECO:0000313" key="2">
    <source>
        <dbReference type="Proteomes" id="UP001447188"/>
    </source>
</evidence>
<dbReference type="EMBL" id="JBBBZM010000010">
    <property type="protein sequence ID" value="KAL0639525.1"/>
    <property type="molecule type" value="Genomic_DNA"/>
</dbReference>
<reference evidence="1 2" key="1">
    <citation type="submission" date="2024-02" db="EMBL/GenBank/DDBJ databases">
        <title>Discinaceae phylogenomics.</title>
        <authorList>
            <person name="Dirks A.C."/>
            <person name="James T.Y."/>
        </authorList>
    </citation>
    <scope>NUCLEOTIDE SEQUENCE [LARGE SCALE GENOMIC DNA]</scope>
    <source>
        <strain evidence="1 2">ACD0624</strain>
    </source>
</reference>
<protein>
    <submittedName>
        <fullName evidence="1">Uncharacterized protein</fullName>
    </submittedName>
</protein>